<dbReference type="AlphaFoldDB" id="A0A7W3ITB9"/>
<dbReference type="SUPFAM" id="SSF51905">
    <property type="entry name" value="FAD/NAD(P)-binding domain"/>
    <property type="match status" value="1"/>
</dbReference>
<accession>A0A7W3ITB9</accession>
<name>A0A7W3ITB9_9ACTN</name>
<evidence type="ECO:0000256" key="1">
    <source>
        <dbReference type="ARBA" id="ARBA00001755"/>
    </source>
</evidence>
<comment type="function">
    <text evidence="3 12">Involved in coproporphyrin-dependent heme b biosynthesis. Catalyzes the oxidation of coproporphyrinogen III to coproporphyrin III.</text>
</comment>
<keyword evidence="12" id="KW-0963">Cytoplasm</keyword>
<evidence type="ECO:0000256" key="7">
    <source>
        <dbReference type="ARBA" id="ARBA00019046"/>
    </source>
</evidence>
<evidence type="ECO:0000256" key="4">
    <source>
        <dbReference type="ARBA" id="ARBA00004744"/>
    </source>
</evidence>
<dbReference type="SUPFAM" id="SSF54373">
    <property type="entry name" value="FAD-linked reductases, C-terminal domain"/>
    <property type="match status" value="1"/>
</dbReference>
<dbReference type="EC" id="1.3.3.15" evidence="6 12"/>
<dbReference type="InterPro" id="IPR002937">
    <property type="entry name" value="Amino_oxidase"/>
</dbReference>
<comment type="similarity">
    <text evidence="5 12">Belongs to the protoporphyrinogen/coproporphyrinogen oxidase family. Coproporphyrinogen III oxidase subfamily.</text>
</comment>
<proteinExistence type="inferred from homology"/>
<dbReference type="GO" id="GO:0004729">
    <property type="term" value="F:oxygen-dependent protoporphyrinogen oxidase activity"/>
    <property type="evidence" value="ECO:0007669"/>
    <property type="project" value="UniProtKB-UniRule"/>
</dbReference>
<dbReference type="PANTHER" id="PTHR42923">
    <property type="entry name" value="PROTOPORPHYRINOGEN OXIDASE"/>
    <property type="match status" value="1"/>
</dbReference>
<evidence type="ECO:0000256" key="10">
    <source>
        <dbReference type="ARBA" id="ARBA00023002"/>
    </source>
</evidence>
<dbReference type="InterPro" id="IPR036188">
    <property type="entry name" value="FAD/NAD-bd_sf"/>
</dbReference>
<gene>
    <name evidence="14" type="ORF">FHX74_002515</name>
</gene>
<evidence type="ECO:0000256" key="2">
    <source>
        <dbReference type="ARBA" id="ARBA00001974"/>
    </source>
</evidence>
<keyword evidence="11 12" id="KW-0350">Heme biosynthesis</keyword>
<dbReference type="EMBL" id="JACGWT010000004">
    <property type="protein sequence ID" value="MBA8794887.1"/>
    <property type="molecule type" value="Genomic_DNA"/>
</dbReference>
<dbReference type="Gene3D" id="3.50.50.60">
    <property type="entry name" value="FAD/NAD(P)-binding domain"/>
    <property type="match status" value="1"/>
</dbReference>
<evidence type="ECO:0000256" key="12">
    <source>
        <dbReference type="RuleBase" id="RU364052"/>
    </source>
</evidence>
<dbReference type="Gene3D" id="3.90.660.20">
    <property type="entry name" value="Protoporphyrinogen oxidase, mitochondrial, domain 2"/>
    <property type="match status" value="1"/>
</dbReference>
<organism evidence="14 15">
    <name type="scientific">Microlunatus kandeliicorticis</name>
    <dbReference type="NCBI Taxonomy" id="1759536"/>
    <lineage>
        <taxon>Bacteria</taxon>
        <taxon>Bacillati</taxon>
        <taxon>Actinomycetota</taxon>
        <taxon>Actinomycetes</taxon>
        <taxon>Propionibacteriales</taxon>
        <taxon>Propionibacteriaceae</taxon>
        <taxon>Microlunatus</taxon>
    </lineage>
</organism>
<dbReference type="GO" id="GO:0006783">
    <property type="term" value="P:heme biosynthetic process"/>
    <property type="evidence" value="ECO:0007669"/>
    <property type="project" value="UniProtKB-UniRule"/>
</dbReference>
<dbReference type="InterPro" id="IPR004572">
    <property type="entry name" value="Protoporphyrinogen_oxidase"/>
</dbReference>
<dbReference type="InterPro" id="IPR050464">
    <property type="entry name" value="Zeta_carotene_desat/Oxidored"/>
</dbReference>
<dbReference type="NCBIfam" id="TIGR00562">
    <property type="entry name" value="proto_IX_ox"/>
    <property type="match status" value="1"/>
</dbReference>
<keyword evidence="15" id="KW-1185">Reference proteome</keyword>
<evidence type="ECO:0000313" key="15">
    <source>
        <dbReference type="Proteomes" id="UP000523079"/>
    </source>
</evidence>
<reference evidence="14 15" key="1">
    <citation type="submission" date="2020-07" db="EMBL/GenBank/DDBJ databases">
        <title>Sequencing the genomes of 1000 actinobacteria strains.</title>
        <authorList>
            <person name="Klenk H.-P."/>
        </authorList>
    </citation>
    <scope>NUCLEOTIDE SEQUENCE [LARGE SCALE GENOMIC DNA]</scope>
    <source>
        <strain evidence="14 15">DSM 100723</strain>
    </source>
</reference>
<comment type="subcellular location">
    <subcellularLocation>
        <location evidence="12">Cytoplasm</location>
    </subcellularLocation>
</comment>
<dbReference type="UniPathway" id="UPA00252"/>
<dbReference type="GO" id="GO:0005737">
    <property type="term" value="C:cytoplasm"/>
    <property type="evidence" value="ECO:0007669"/>
    <property type="project" value="UniProtKB-SubCell"/>
</dbReference>
<dbReference type="Proteomes" id="UP000523079">
    <property type="component" value="Unassembled WGS sequence"/>
</dbReference>
<sequence>MTGTGPAGRHVLVVGGGLSGLVAARRLSRDPGVRVTVLEGSSRLGGKLARTVFDTGAPDGLRGPGLADDLVLDSGAESMLARRPEGPALIAELGLAERQVSPTPAAPQVLIDGEIRRLPRTLLGVPVDLDALEGYLSPAGLERARQEPGLPAPPLTADVPIGRYVDERFGPEVTDRLVEPLLGGVYAGHARELSFAAVNPTLWARAAAGGSLLAAARALAGPVPVPGSAGPVFTGLAGGVTGLVDALADALRADGVALRTGCPVRLMWPRGSGGFVCEVGANTDPELLEADAVVLAVPAGAAARLTFEVAPEAAAELAGIPYASVAVITLVVRGAELSGSGLLVPPGQLPSVKALTYASNKWGWVAEAAARAYPDRPEPPAVVRASLGRYGEVGGLQHPDAELVAQTLAELAAVPGWSGAELVDSRVQRWGGGLPQYLVGHRERVARLRAAVDPIPGLALCGAYLDGTGLPACIASGDRAAGELLAGSA</sequence>
<dbReference type="Pfam" id="PF01593">
    <property type="entry name" value="Amino_oxidase"/>
    <property type="match status" value="1"/>
</dbReference>
<comment type="catalytic activity">
    <reaction evidence="1">
        <text>coproporphyrinogen III + 3 O2 = coproporphyrin III + 3 H2O2</text>
        <dbReference type="Rhea" id="RHEA:43436"/>
        <dbReference type="ChEBI" id="CHEBI:15379"/>
        <dbReference type="ChEBI" id="CHEBI:16240"/>
        <dbReference type="ChEBI" id="CHEBI:57309"/>
        <dbReference type="ChEBI" id="CHEBI:131725"/>
        <dbReference type="EC" id="1.3.3.15"/>
    </reaction>
    <physiologicalReaction direction="left-to-right" evidence="1">
        <dbReference type="Rhea" id="RHEA:43437"/>
    </physiologicalReaction>
</comment>
<protein>
    <recommendedName>
        <fullName evidence="7 12">Coproporphyrinogen III oxidase</fullName>
        <ecNumber evidence="6 12">1.3.3.15</ecNumber>
    </recommendedName>
</protein>
<comment type="cofactor">
    <cofactor evidence="2 12">
        <name>FAD</name>
        <dbReference type="ChEBI" id="CHEBI:57692"/>
    </cofactor>
</comment>
<comment type="caution">
    <text evidence="14">The sequence shown here is derived from an EMBL/GenBank/DDBJ whole genome shotgun (WGS) entry which is preliminary data.</text>
</comment>
<feature type="domain" description="Amine oxidase" evidence="13">
    <location>
        <begin position="18"/>
        <end position="485"/>
    </location>
</feature>
<evidence type="ECO:0000259" key="13">
    <source>
        <dbReference type="Pfam" id="PF01593"/>
    </source>
</evidence>
<keyword evidence="10 12" id="KW-0560">Oxidoreductase</keyword>
<dbReference type="Gene3D" id="1.10.3110.10">
    <property type="entry name" value="protoporphyrinogen ix oxidase, domain 3"/>
    <property type="match status" value="1"/>
</dbReference>
<evidence type="ECO:0000256" key="5">
    <source>
        <dbReference type="ARBA" id="ARBA00008310"/>
    </source>
</evidence>
<evidence type="ECO:0000313" key="14">
    <source>
        <dbReference type="EMBL" id="MBA8794887.1"/>
    </source>
</evidence>
<evidence type="ECO:0000256" key="9">
    <source>
        <dbReference type="ARBA" id="ARBA00022827"/>
    </source>
</evidence>
<comment type="pathway">
    <text evidence="4 12">Porphyrin-containing compound metabolism; protoheme biosynthesis.</text>
</comment>
<evidence type="ECO:0000256" key="3">
    <source>
        <dbReference type="ARBA" id="ARBA00002185"/>
    </source>
</evidence>
<evidence type="ECO:0000256" key="11">
    <source>
        <dbReference type="ARBA" id="ARBA00023133"/>
    </source>
</evidence>
<keyword evidence="9 12" id="KW-0274">FAD</keyword>
<dbReference type="RefSeq" id="WP_182560524.1">
    <property type="nucleotide sequence ID" value="NZ_JACGWT010000004.1"/>
</dbReference>
<keyword evidence="8 12" id="KW-0285">Flavoprotein</keyword>
<dbReference type="PANTHER" id="PTHR42923:SF3">
    <property type="entry name" value="PROTOPORPHYRINOGEN OXIDASE"/>
    <property type="match status" value="1"/>
</dbReference>
<evidence type="ECO:0000256" key="6">
    <source>
        <dbReference type="ARBA" id="ARBA00012402"/>
    </source>
</evidence>
<evidence type="ECO:0000256" key="8">
    <source>
        <dbReference type="ARBA" id="ARBA00022630"/>
    </source>
</evidence>